<protein>
    <submittedName>
        <fullName evidence="1">Uncharacterized protein</fullName>
    </submittedName>
</protein>
<evidence type="ECO:0000313" key="2">
    <source>
        <dbReference type="Proteomes" id="UP001461498"/>
    </source>
</evidence>
<comment type="caution">
    <text evidence="1">The sequence shown here is derived from an EMBL/GenBank/DDBJ whole genome shotgun (WGS) entry which is preliminary data.</text>
</comment>
<evidence type="ECO:0000313" key="1">
    <source>
        <dbReference type="EMBL" id="KAK9503268.1"/>
    </source>
</evidence>
<dbReference type="EMBL" id="JAPXFL010000008">
    <property type="protein sequence ID" value="KAK9503268.1"/>
    <property type="molecule type" value="Genomic_DNA"/>
</dbReference>
<dbReference type="Proteomes" id="UP001461498">
    <property type="component" value="Unassembled WGS sequence"/>
</dbReference>
<proteinExistence type="predicted"/>
<gene>
    <name evidence="1" type="ORF">O3M35_011876</name>
</gene>
<dbReference type="AlphaFoldDB" id="A0AAW1D2B5"/>
<keyword evidence="2" id="KW-1185">Reference proteome</keyword>
<organism evidence="1 2">
    <name type="scientific">Rhynocoris fuscipes</name>
    <dbReference type="NCBI Taxonomy" id="488301"/>
    <lineage>
        <taxon>Eukaryota</taxon>
        <taxon>Metazoa</taxon>
        <taxon>Ecdysozoa</taxon>
        <taxon>Arthropoda</taxon>
        <taxon>Hexapoda</taxon>
        <taxon>Insecta</taxon>
        <taxon>Pterygota</taxon>
        <taxon>Neoptera</taxon>
        <taxon>Paraneoptera</taxon>
        <taxon>Hemiptera</taxon>
        <taxon>Heteroptera</taxon>
        <taxon>Panheteroptera</taxon>
        <taxon>Cimicomorpha</taxon>
        <taxon>Reduviidae</taxon>
        <taxon>Harpactorinae</taxon>
        <taxon>Harpactorini</taxon>
        <taxon>Rhynocoris</taxon>
    </lineage>
</organism>
<name>A0AAW1D2B5_9HEMI</name>
<accession>A0AAW1D2B5</accession>
<reference evidence="1 2" key="1">
    <citation type="submission" date="2022-12" db="EMBL/GenBank/DDBJ databases">
        <title>Chromosome-level genome assembly of true bugs.</title>
        <authorList>
            <person name="Ma L."/>
            <person name="Li H."/>
        </authorList>
    </citation>
    <scope>NUCLEOTIDE SEQUENCE [LARGE SCALE GENOMIC DNA]</scope>
    <source>
        <strain evidence="1">Lab_2022b</strain>
    </source>
</reference>
<sequence length="56" mass="7055">MNVRYLFYMLFETFYTCDYRKSRINQPVKNQLLHYHRLSYFSKLTFIIKPIRNTKN</sequence>